<keyword evidence="1" id="KW-1133">Transmembrane helix</keyword>
<reference evidence="2" key="1">
    <citation type="journal article" date="2020" name="BMC">
        <title>Leishmania infection induces a limited differential gene expression in the sand fly midgut.</title>
        <authorList>
            <person name="Coutinho-Abreu I.V."/>
            <person name="Serafim T.D."/>
            <person name="Meneses C."/>
            <person name="Kamhawi S."/>
            <person name="Oliveira F."/>
            <person name="Valenzuela J.G."/>
        </authorList>
    </citation>
    <scope>NUCLEOTIDE SEQUENCE</scope>
    <source>
        <strain evidence="2">Jacobina</strain>
        <tissue evidence="2">Midgut</tissue>
    </source>
</reference>
<proteinExistence type="predicted"/>
<organism evidence="2">
    <name type="scientific">Lutzomyia longipalpis</name>
    <name type="common">Sand fly</name>
    <dbReference type="NCBI Taxonomy" id="7200"/>
    <lineage>
        <taxon>Eukaryota</taxon>
        <taxon>Metazoa</taxon>
        <taxon>Ecdysozoa</taxon>
        <taxon>Arthropoda</taxon>
        <taxon>Hexapoda</taxon>
        <taxon>Insecta</taxon>
        <taxon>Pterygota</taxon>
        <taxon>Neoptera</taxon>
        <taxon>Endopterygota</taxon>
        <taxon>Diptera</taxon>
        <taxon>Nematocera</taxon>
        <taxon>Psychodoidea</taxon>
        <taxon>Psychodidae</taxon>
        <taxon>Lutzomyia</taxon>
        <taxon>Lutzomyia</taxon>
    </lineage>
</organism>
<evidence type="ECO:0000256" key="1">
    <source>
        <dbReference type="SAM" id="Phobius"/>
    </source>
</evidence>
<protein>
    <submittedName>
        <fullName evidence="2">Putative gustatory receptor</fullName>
    </submittedName>
</protein>
<evidence type="ECO:0000313" key="2">
    <source>
        <dbReference type="EMBL" id="MBC1172310.1"/>
    </source>
</evidence>
<keyword evidence="1" id="KW-0812">Transmembrane</keyword>
<feature type="transmembrane region" description="Helical" evidence="1">
    <location>
        <begin position="26"/>
        <end position="55"/>
    </location>
</feature>
<keyword evidence="1" id="KW-0472">Membrane</keyword>
<name>A0A7G3AI80_LUTLO</name>
<dbReference type="EMBL" id="GITU01003607">
    <property type="protein sequence ID" value="MBC1172310.1"/>
    <property type="molecule type" value="Transcribed_RNA"/>
</dbReference>
<accession>A0A7G3AI80</accession>
<keyword evidence="2" id="KW-0675">Receptor</keyword>
<sequence length="91" mass="11167">MFFIYFLTFLLKESLSTLFFLHDNYVFLVIFRDIFMLIFFQSIFLKLFYSSIVFLPFFHLRLKNADILRFFFWDSFVCLCGYFRGNKIDAS</sequence>
<dbReference type="AlphaFoldDB" id="A0A7G3AI80"/>